<evidence type="ECO:0000313" key="2">
    <source>
        <dbReference type="Proteomes" id="UP001596084"/>
    </source>
</evidence>
<keyword evidence="2" id="KW-1185">Reference proteome</keyword>
<dbReference type="CDD" id="cd24012">
    <property type="entry name" value="ASKHA_NBD_KDGal-kinase"/>
    <property type="match status" value="1"/>
</dbReference>
<dbReference type="InterPro" id="IPR042258">
    <property type="entry name" value="DGOK_N"/>
</dbReference>
<accession>A0ABW0Q4V9</accession>
<sequence length="295" mass="31353">MRRLVAVDWGTSSLRGALIESDGQVLEERSFARGILSVPAGEFPSVFESCFGAWMAPGTLCLISGMAGSQQGWREAPYCACPAGFGDIAAQLEWVEPGRIAIVPGLSVDSGGVPDVMRGEETQVFGALQLLGLDNTRLVLPGTHSKWVTVIDRRVTDFSTWMTGELYALLRQHSILARTLPAGDPAPDASAFDQGVGHALRGPGLLNTAFSTRTLSLFKRLPTDALPSYLSGLLIGEELKAQTLQRGESVVVMGAEALTARYEQALAQLGVSVQRVGAGATWRGLRAIADTLTIA</sequence>
<dbReference type="EMBL" id="JBHSMX010000003">
    <property type="protein sequence ID" value="MFC5519626.1"/>
    <property type="molecule type" value="Genomic_DNA"/>
</dbReference>
<dbReference type="Pfam" id="PF05035">
    <property type="entry name" value="DGOK"/>
    <property type="match status" value="1"/>
</dbReference>
<dbReference type="Proteomes" id="UP001596084">
    <property type="component" value="Unassembled WGS sequence"/>
</dbReference>
<evidence type="ECO:0000313" key="1">
    <source>
        <dbReference type="EMBL" id="MFC5519626.1"/>
    </source>
</evidence>
<dbReference type="Gene3D" id="3.30.420.300">
    <property type="entry name" value="2-keto-3-deoxy-galactonokinase, substrate binding domain"/>
    <property type="match status" value="1"/>
</dbReference>
<protein>
    <submittedName>
        <fullName evidence="1">2-dehydro-3-deoxygalactonokinase</fullName>
    </submittedName>
</protein>
<organism evidence="1 2">
    <name type="scientific">Polaromonas jejuensis</name>
    <dbReference type="NCBI Taxonomy" id="457502"/>
    <lineage>
        <taxon>Bacteria</taxon>
        <taxon>Pseudomonadati</taxon>
        <taxon>Pseudomonadota</taxon>
        <taxon>Betaproteobacteria</taxon>
        <taxon>Burkholderiales</taxon>
        <taxon>Comamonadaceae</taxon>
        <taxon>Polaromonas</taxon>
    </lineage>
</organism>
<comment type="caution">
    <text evidence="1">The sequence shown here is derived from an EMBL/GenBank/DDBJ whole genome shotgun (WGS) entry which is preliminary data.</text>
</comment>
<dbReference type="InterPro" id="IPR042257">
    <property type="entry name" value="DGOK_C"/>
</dbReference>
<proteinExistence type="predicted"/>
<dbReference type="Gene3D" id="3.30.420.310">
    <property type="entry name" value="2-keto-3-deoxy-galactonokinase, C-terminal domain"/>
    <property type="match status" value="1"/>
</dbReference>
<reference evidence="2" key="1">
    <citation type="journal article" date="2019" name="Int. J. Syst. Evol. Microbiol.">
        <title>The Global Catalogue of Microorganisms (GCM) 10K type strain sequencing project: providing services to taxonomists for standard genome sequencing and annotation.</title>
        <authorList>
            <consortium name="The Broad Institute Genomics Platform"/>
            <consortium name="The Broad Institute Genome Sequencing Center for Infectious Disease"/>
            <person name="Wu L."/>
            <person name="Ma J."/>
        </authorList>
    </citation>
    <scope>NUCLEOTIDE SEQUENCE [LARGE SCALE GENOMIC DNA]</scope>
    <source>
        <strain evidence="2">CGMCC 4.7277</strain>
    </source>
</reference>
<name>A0ABW0Q4V9_9BURK</name>
<dbReference type="InterPro" id="IPR007729">
    <property type="entry name" value="DGOK"/>
</dbReference>
<gene>
    <name evidence="1" type="ORF">ACFPP7_01675</name>
</gene>
<dbReference type="RefSeq" id="WP_068831841.1">
    <property type="nucleotide sequence ID" value="NZ_JBHSMX010000003.1"/>
</dbReference>